<reference evidence="6" key="1">
    <citation type="submission" date="2017-01" db="EMBL/GenBank/DDBJ databases">
        <authorList>
            <person name="Varghese N."/>
            <person name="Submissions S."/>
        </authorList>
    </citation>
    <scope>NUCLEOTIDE SEQUENCE [LARGE SCALE GENOMIC DNA]</scope>
    <source>
        <strain evidence="6">DSM 21054</strain>
    </source>
</reference>
<dbReference type="GO" id="GO:0006352">
    <property type="term" value="P:DNA-templated transcription initiation"/>
    <property type="evidence" value="ECO:0007669"/>
    <property type="project" value="InterPro"/>
</dbReference>
<evidence type="ECO:0000256" key="2">
    <source>
        <dbReference type="ARBA" id="ARBA00023082"/>
    </source>
</evidence>
<gene>
    <name evidence="5" type="ORF">SAMN05421788_101545</name>
</gene>
<feature type="domain" description="HTH luxR-type" evidence="4">
    <location>
        <begin position="159"/>
        <end position="212"/>
    </location>
</feature>
<dbReference type="InterPro" id="IPR036388">
    <property type="entry name" value="WH-like_DNA-bd_sf"/>
</dbReference>
<evidence type="ECO:0000313" key="5">
    <source>
        <dbReference type="EMBL" id="SIS67279.1"/>
    </source>
</evidence>
<keyword evidence="3" id="KW-0804">Transcription</keyword>
<dbReference type="SMART" id="SM00421">
    <property type="entry name" value="HTH_LUXR"/>
    <property type="match status" value="1"/>
</dbReference>
<dbReference type="InterPro" id="IPR039425">
    <property type="entry name" value="RNA_pol_sigma-70-like"/>
</dbReference>
<dbReference type="Gene3D" id="1.10.1740.10">
    <property type="match status" value="1"/>
</dbReference>
<dbReference type="RefSeq" id="WP_076375407.1">
    <property type="nucleotide sequence ID" value="NZ_AP017422.1"/>
</dbReference>
<dbReference type="PANTHER" id="PTHR43133">
    <property type="entry name" value="RNA POLYMERASE ECF-TYPE SIGMA FACTO"/>
    <property type="match status" value="1"/>
</dbReference>
<keyword evidence="2" id="KW-0731">Sigma factor</keyword>
<dbReference type="Proteomes" id="UP000186917">
    <property type="component" value="Unassembled WGS sequence"/>
</dbReference>
<organism evidence="5 6">
    <name type="scientific">Filimonas lacunae</name>
    <dbReference type="NCBI Taxonomy" id="477680"/>
    <lineage>
        <taxon>Bacteria</taxon>
        <taxon>Pseudomonadati</taxon>
        <taxon>Bacteroidota</taxon>
        <taxon>Chitinophagia</taxon>
        <taxon>Chitinophagales</taxon>
        <taxon>Chitinophagaceae</taxon>
        <taxon>Filimonas</taxon>
    </lineage>
</organism>
<dbReference type="Gene3D" id="1.10.10.10">
    <property type="entry name" value="Winged helix-like DNA-binding domain superfamily/Winged helix DNA-binding domain"/>
    <property type="match status" value="1"/>
</dbReference>
<accession>A0A173MNZ5</accession>
<dbReference type="PANTHER" id="PTHR43133:SF46">
    <property type="entry name" value="RNA POLYMERASE SIGMA-70 FACTOR ECF SUBFAMILY"/>
    <property type="match status" value="1"/>
</dbReference>
<sequence>MTLIFEFPFRWLILLFAQSLQAFKMLFERLSNHSSFEPPDTSAAAVLSGNHAYEKAHKKLHSFLLVLTRSKGVAAEIMQDTLVKCWMYQEGIAANKLDSQRAIEKYLFRVARNCYVDYQKRERKHRYVYLDNRLSEAESEPGGSLHYNTLAGDANYVLEHSLERREARVFRLLLHGLTCKEIAQSEKLSVTTTEYIIKQARLKLRGQLADYVC</sequence>
<evidence type="ECO:0000256" key="1">
    <source>
        <dbReference type="ARBA" id="ARBA00023015"/>
    </source>
</evidence>
<keyword evidence="1" id="KW-0805">Transcription regulation</keyword>
<dbReference type="GO" id="GO:0016987">
    <property type="term" value="F:sigma factor activity"/>
    <property type="evidence" value="ECO:0007669"/>
    <property type="project" value="UniProtKB-KW"/>
</dbReference>
<protein>
    <submittedName>
        <fullName evidence="5">RNA polymerase sigma factor, sigma-70 family</fullName>
    </submittedName>
</protein>
<evidence type="ECO:0000259" key="4">
    <source>
        <dbReference type="SMART" id="SM00421"/>
    </source>
</evidence>
<dbReference type="InterPro" id="IPR016032">
    <property type="entry name" value="Sig_transdc_resp-reg_C-effctor"/>
</dbReference>
<evidence type="ECO:0000256" key="3">
    <source>
        <dbReference type="ARBA" id="ARBA00023163"/>
    </source>
</evidence>
<dbReference type="GO" id="GO:0003677">
    <property type="term" value="F:DNA binding"/>
    <property type="evidence" value="ECO:0007669"/>
    <property type="project" value="InterPro"/>
</dbReference>
<dbReference type="InterPro" id="IPR014284">
    <property type="entry name" value="RNA_pol_sigma-70_dom"/>
</dbReference>
<dbReference type="SUPFAM" id="SSF46894">
    <property type="entry name" value="C-terminal effector domain of the bipartite response regulators"/>
    <property type="match status" value="1"/>
</dbReference>
<dbReference type="STRING" id="477680.SAMN05421788_101545"/>
<name>A0A173MNZ5_9BACT</name>
<dbReference type="SUPFAM" id="SSF88946">
    <property type="entry name" value="Sigma2 domain of RNA polymerase sigma factors"/>
    <property type="match status" value="1"/>
</dbReference>
<keyword evidence="6" id="KW-1185">Reference proteome</keyword>
<dbReference type="AlphaFoldDB" id="A0A173MNZ5"/>
<dbReference type="InterPro" id="IPR013325">
    <property type="entry name" value="RNA_pol_sigma_r2"/>
</dbReference>
<dbReference type="KEGG" id="fln:FLA_5146"/>
<dbReference type="EMBL" id="FTOR01000001">
    <property type="protein sequence ID" value="SIS67279.1"/>
    <property type="molecule type" value="Genomic_DNA"/>
</dbReference>
<proteinExistence type="predicted"/>
<dbReference type="InterPro" id="IPR000792">
    <property type="entry name" value="Tscrpt_reg_LuxR_C"/>
</dbReference>
<dbReference type="NCBIfam" id="TIGR02937">
    <property type="entry name" value="sigma70-ECF"/>
    <property type="match status" value="1"/>
</dbReference>
<evidence type="ECO:0000313" key="6">
    <source>
        <dbReference type="Proteomes" id="UP000186917"/>
    </source>
</evidence>